<gene>
    <name evidence="2" type="ORF">BWQ96_04427</name>
</gene>
<feature type="region of interest" description="Disordered" evidence="1">
    <location>
        <begin position="62"/>
        <end position="240"/>
    </location>
</feature>
<evidence type="ECO:0008006" key="4">
    <source>
        <dbReference type="Google" id="ProtNLM"/>
    </source>
</evidence>
<evidence type="ECO:0000313" key="2">
    <source>
        <dbReference type="EMBL" id="PXF45815.1"/>
    </source>
</evidence>
<feature type="compositionally biased region" description="Acidic residues" evidence="1">
    <location>
        <begin position="226"/>
        <end position="237"/>
    </location>
</feature>
<evidence type="ECO:0000313" key="3">
    <source>
        <dbReference type="Proteomes" id="UP000247409"/>
    </source>
</evidence>
<feature type="compositionally biased region" description="Basic and acidic residues" evidence="1">
    <location>
        <begin position="87"/>
        <end position="98"/>
    </location>
</feature>
<accession>A0A2V3IUN3</accession>
<dbReference type="OrthoDB" id="10494050at2759"/>
<feature type="compositionally biased region" description="Basic residues" evidence="1">
    <location>
        <begin position="111"/>
        <end position="120"/>
    </location>
</feature>
<feature type="compositionally biased region" description="Basic and acidic residues" evidence="1">
    <location>
        <begin position="171"/>
        <end position="181"/>
    </location>
</feature>
<name>A0A2V3IUN3_9FLOR</name>
<keyword evidence="3" id="KW-1185">Reference proteome</keyword>
<reference evidence="2 3" key="1">
    <citation type="journal article" date="2018" name="Mol. Biol. Evol.">
        <title>Analysis of the draft genome of the red seaweed Gracilariopsis chorda provides insights into genome size evolution in Rhodophyta.</title>
        <authorList>
            <person name="Lee J."/>
            <person name="Yang E.C."/>
            <person name="Graf L."/>
            <person name="Yang J.H."/>
            <person name="Qiu H."/>
            <person name="Zel Zion U."/>
            <person name="Chan C.X."/>
            <person name="Stephens T.G."/>
            <person name="Weber A.P.M."/>
            <person name="Boo G.H."/>
            <person name="Boo S.M."/>
            <person name="Kim K.M."/>
            <person name="Shin Y."/>
            <person name="Jung M."/>
            <person name="Lee S.J."/>
            <person name="Yim H.S."/>
            <person name="Lee J.H."/>
            <person name="Bhattacharya D."/>
            <person name="Yoon H.S."/>
        </authorList>
    </citation>
    <scope>NUCLEOTIDE SEQUENCE [LARGE SCALE GENOMIC DNA]</scope>
    <source>
        <strain evidence="2 3">SKKU-2015</strain>
        <tissue evidence="2">Whole body</tissue>
    </source>
</reference>
<feature type="compositionally biased region" description="Acidic residues" evidence="1">
    <location>
        <begin position="131"/>
        <end position="150"/>
    </location>
</feature>
<comment type="caution">
    <text evidence="2">The sequence shown here is derived from an EMBL/GenBank/DDBJ whole genome shotgun (WGS) entry which is preliminary data.</text>
</comment>
<proteinExistence type="predicted"/>
<evidence type="ECO:0000256" key="1">
    <source>
        <dbReference type="SAM" id="MobiDB-lite"/>
    </source>
</evidence>
<feature type="compositionally biased region" description="Basic and acidic residues" evidence="1">
    <location>
        <begin position="151"/>
        <end position="163"/>
    </location>
</feature>
<dbReference type="AlphaFoldDB" id="A0A2V3IUN3"/>
<protein>
    <recommendedName>
        <fullName evidence="4">Tudor domain-containing protein</fullName>
    </recommendedName>
</protein>
<feature type="compositionally biased region" description="Basic and acidic residues" evidence="1">
    <location>
        <begin position="207"/>
        <end position="217"/>
    </location>
</feature>
<dbReference type="Proteomes" id="UP000247409">
    <property type="component" value="Unassembled WGS sequence"/>
</dbReference>
<organism evidence="2 3">
    <name type="scientific">Gracilariopsis chorda</name>
    <dbReference type="NCBI Taxonomy" id="448386"/>
    <lineage>
        <taxon>Eukaryota</taxon>
        <taxon>Rhodophyta</taxon>
        <taxon>Florideophyceae</taxon>
        <taxon>Rhodymeniophycidae</taxon>
        <taxon>Gracilariales</taxon>
        <taxon>Gracilariaceae</taxon>
        <taxon>Gracilariopsis</taxon>
    </lineage>
</organism>
<dbReference type="EMBL" id="NBIV01000052">
    <property type="protein sequence ID" value="PXF45815.1"/>
    <property type="molecule type" value="Genomic_DNA"/>
</dbReference>
<sequence>MTPGSAAELPNVNQRVDIWFDGYDEYYPGRVTSIVAPYEFNVVLEDGTDWTIDSRKHVFKFPDEPAEQPQTVKKTVGRPKNASTTTKKMDDDSEKQVSADDNPEQNGGAQARRRMGRALRKNATPTRTVEPDVDEEPDEPSDDANQDQDDYNPKDDEINDQRLPRLRRSARVADEERERRTTRSRAKPIQEPVGLPPRTRKRSLSKRAPETTDEERSSKRRRRMEEEADRMDDDVARDDDGMAGLSTKAVTAIAVEAALESAKAVLKPLSEKMTFIVTQFAEINKLMKQTAEDAAKDAVQKVVGKPDESKGTLAALANFKLNISEIIGGGEARIEAFSNLSEQEFEHLNRLVEHQGKALKELERLLYAAREFGKKKVLEEAAAPPSKEVEKATDK</sequence>